<name>V4HC42_9EURY</name>
<accession>V4HC42</accession>
<dbReference type="PANTHER" id="PTHR30570">
    <property type="entry name" value="PERIPLASMIC PHOSPHATE BINDING COMPONENT OF PHOSPHATE ABC TRANSPORTER"/>
    <property type="match status" value="1"/>
</dbReference>
<dbReference type="Gene3D" id="3.40.190.10">
    <property type="entry name" value="Periplasmic binding protein-like II"/>
    <property type="match status" value="2"/>
</dbReference>
<evidence type="ECO:0000313" key="5">
    <source>
        <dbReference type="Proteomes" id="UP000017840"/>
    </source>
</evidence>
<feature type="region of interest" description="Disordered" evidence="2">
    <location>
        <begin position="1"/>
        <end position="23"/>
    </location>
</feature>
<gene>
    <name evidence="4" type="ORF">K933_09941</name>
</gene>
<dbReference type="Pfam" id="PF12849">
    <property type="entry name" value="PBP_like_2"/>
    <property type="match status" value="1"/>
</dbReference>
<dbReference type="STRING" id="1324957.K933_09941"/>
<dbReference type="PATRIC" id="fig|1324957.4.peg.2022"/>
<dbReference type="EMBL" id="ASGZ01000030">
    <property type="protein sequence ID" value="ESP88275.1"/>
    <property type="molecule type" value="Genomic_DNA"/>
</dbReference>
<dbReference type="InterPro" id="IPR024370">
    <property type="entry name" value="PBP_domain"/>
</dbReference>
<dbReference type="Proteomes" id="UP000017840">
    <property type="component" value="Unassembled WGS sequence"/>
</dbReference>
<sequence>MAGDDGTDEGGGGSGGTELLKAGGSSTVYPIANEASSYWNSNPPASDEEYWGPSEYGIRTDERLADYWGSLYGFDAASGDSAPPFRVSVGLSHSGTGLEKLRNEQIDIGNSSAPVAAELSDASQEVLDSFVNHVVGIDAQPIVVSQAIYDAGVTRLTAEQVRGIYTGEIENWSAIDSYSGPDKEIQAIGRAVGSGTDTAFRANLLGDPEAEMPGVDVRKGQNQQVATLVGQSNNALAYMALAFVDDTTPAVTLVVDGTEYEPGRNLGAEGYPLARDLHMYTWEDTSEKEAAFLRMILSDYGQQNFVVPTGYARLPDERQREQLSKLPGSEAN</sequence>
<organism evidence="4 5">
    <name type="scientific">Candidatus Halobonum tyrrellensis G22</name>
    <dbReference type="NCBI Taxonomy" id="1324957"/>
    <lineage>
        <taxon>Archaea</taxon>
        <taxon>Methanobacteriati</taxon>
        <taxon>Methanobacteriota</taxon>
        <taxon>Stenosarchaea group</taxon>
        <taxon>Halobacteria</taxon>
        <taxon>Halobacteriales</taxon>
        <taxon>Haloferacaceae</taxon>
        <taxon>Candidatus Halobonum</taxon>
    </lineage>
</organism>
<dbReference type="AlphaFoldDB" id="V4HC42"/>
<evidence type="ECO:0000256" key="1">
    <source>
        <dbReference type="ARBA" id="ARBA00022729"/>
    </source>
</evidence>
<evidence type="ECO:0000256" key="2">
    <source>
        <dbReference type="SAM" id="MobiDB-lite"/>
    </source>
</evidence>
<feature type="domain" description="PBP" evidence="3">
    <location>
        <begin position="80"/>
        <end position="299"/>
    </location>
</feature>
<evidence type="ECO:0000313" key="4">
    <source>
        <dbReference type="EMBL" id="ESP88275.1"/>
    </source>
</evidence>
<dbReference type="InterPro" id="IPR050811">
    <property type="entry name" value="Phosphate_ABC_transporter"/>
</dbReference>
<keyword evidence="5" id="KW-1185">Reference proteome</keyword>
<proteinExistence type="predicted"/>
<reference evidence="4 5" key="1">
    <citation type="journal article" date="2013" name="Genome Announc.">
        <title>Draft Genome Sequence of 'Candidatus Halobonum tyrrellensis' Strain G22, Isolated from the Hypersaline Waters of Lake Tyrrell, Australia.</title>
        <authorList>
            <person name="Ugalde J.A."/>
            <person name="Narasingarao P."/>
            <person name="Kuo S."/>
            <person name="Podell S."/>
            <person name="Allen E.E."/>
        </authorList>
    </citation>
    <scope>NUCLEOTIDE SEQUENCE [LARGE SCALE GENOMIC DNA]</scope>
    <source>
        <strain evidence="4 5">G22</strain>
    </source>
</reference>
<protein>
    <submittedName>
        <fullName evidence="4">Phosphate ABC transporter substrate-binding protein, phot family</fullName>
    </submittedName>
</protein>
<dbReference type="eggNOG" id="arCOG00213">
    <property type="taxonomic scope" value="Archaea"/>
</dbReference>
<comment type="caution">
    <text evidence="4">The sequence shown here is derived from an EMBL/GenBank/DDBJ whole genome shotgun (WGS) entry which is preliminary data.</text>
</comment>
<evidence type="ECO:0000259" key="3">
    <source>
        <dbReference type="Pfam" id="PF12849"/>
    </source>
</evidence>
<keyword evidence="1" id="KW-0732">Signal</keyword>
<dbReference type="SUPFAM" id="SSF53850">
    <property type="entry name" value="Periplasmic binding protein-like II"/>
    <property type="match status" value="1"/>
</dbReference>
<dbReference type="PANTHER" id="PTHR30570:SF1">
    <property type="entry name" value="PHOSPHATE-BINDING PROTEIN PSTS"/>
    <property type="match status" value="1"/>
</dbReference>